<keyword evidence="5 8" id="KW-0812">Transmembrane</keyword>
<evidence type="ECO:0000313" key="9">
    <source>
        <dbReference type="EMBL" id="PXW90946.1"/>
    </source>
</evidence>
<keyword evidence="4" id="KW-1003">Cell membrane</keyword>
<keyword evidence="3" id="KW-0813">Transport</keyword>
<dbReference type="PANTHER" id="PTHR21716:SF53">
    <property type="entry name" value="PERMEASE PERM-RELATED"/>
    <property type="match status" value="1"/>
</dbReference>
<gene>
    <name evidence="9" type="ORF">DES38_10778</name>
</gene>
<accession>A0A2V3WBN5</accession>
<dbReference type="GO" id="GO:0055085">
    <property type="term" value="P:transmembrane transport"/>
    <property type="evidence" value="ECO:0007669"/>
    <property type="project" value="TreeGrafter"/>
</dbReference>
<dbReference type="InterPro" id="IPR002549">
    <property type="entry name" value="AI-2E-like"/>
</dbReference>
<evidence type="ECO:0000313" key="10">
    <source>
        <dbReference type="Proteomes" id="UP000247922"/>
    </source>
</evidence>
<comment type="similarity">
    <text evidence="2">Belongs to the autoinducer-2 exporter (AI-2E) (TC 2.A.86) family.</text>
</comment>
<dbReference type="PANTHER" id="PTHR21716">
    <property type="entry name" value="TRANSMEMBRANE PROTEIN"/>
    <property type="match status" value="1"/>
</dbReference>
<feature type="transmembrane region" description="Helical" evidence="8">
    <location>
        <begin position="226"/>
        <end position="253"/>
    </location>
</feature>
<organism evidence="9 10">
    <name type="scientific">Streptohalobacillus salinus</name>
    <dbReference type="NCBI Taxonomy" id="621096"/>
    <lineage>
        <taxon>Bacteria</taxon>
        <taxon>Bacillati</taxon>
        <taxon>Bacillota</taxon>
        <taxon>Bacilli</taxon>
        <taxon>Bacillales</taxon>
        <taxon>Bacillaceae</taxon>
        <taxon>Streptohalobacillus</taxon>
    </lineage>
</organism>
<feature type="transmembrane region" description="Helical" evidence="8">
    <location>
        <begin position="259"/>
        <end position="287"/>
    </location>
</feature>
<protein>
    <submittedName>
        <fullName evidence="9">Putative PurR-regulated permease PerM</fullName>
    </submittedName>
</protein>
<evidence type="ECO:0000256" key="7">
    <source>
        <dbReference type="ARBA" id="ARBA00023136"/>
    </source>
</evidence>
<proteinExistence type="inferred from homology"/>
<evidence type="ECO:0000256" key="3">
    <source>
        <dbReference type="ARBA" id="ARBA00022448"/>
    </source>
</evidence>
<name>A0A2V3WBN5_9BACI</name>
<evidence type="ECO:0000256" key="6">
    <source>
        <dbReference type="ARBA" id="ARBA00022989"/>
    </source>
</evidence>
<feature type="transmembrane region" description="Helical" evidence="8">
    <location>
        <begin position="70"/>
        <end position="91"/>
    </location>
</feature>
<comment type="subcellular location">
    <subcellularLocation>
        <location evidence="1">Cell membrane</location>
        <topology evidence="1">Multi-pass membrane protein</topology>
    </subcellularLocation>
</comment>
<feature type="transmembrane region" description="Helical" evidence="8">
    <location>
        <begin position="9"/>
        <end position="30"/>
    </location>
</feature>
<evidence type="ECO:0000256" key="4">
    <source>
        <dbReference type="ARBA" id="ARBA00022475"/>
    </source>
</evidence>
<dbReference type="GO" id="GO:0005886">
    <property type="term" value="C:plasma membrane"/>
    <property type="evidence" value="ECO:0007669"/>
    <property type="project" value="UniProtKB-SubCell"/>
</dbReference>
<feature type="transmembrane region" description="Helical" evidence="8">
    <location>
        <begin position="308"/>
        <end position="337"/>
    </location>
</feature>
<feature type="transmembrane region" description="Helical" evidence="8">
    <location>
        <begin position="152"/>
        <end position="177"/>
    </location>
</feature>
<reference evidence="9 10" key="1">
    <citation type="submission" date="2018-05" db="EMBL/GenBank/DDBJ databases">
        <title>Genomic Encyclopedia of Type Strains, Phase IV (KMG-IV): sequencing the most valuable type-strain genomes for metagenomic binning, comparative biology and taxonomic classification.</title>
        <authorList>
            <person name="Goeker M."/>
        </authorList>
    </citation>
    <scope>NUCLEOTIDE SEQUENCE [LARGE SCALE GENOMIC DNA]</scope>
    <source>
        <strain evidence="9 10">DSM 22440</strain>
    </source>
</reference>
<evidence type="ECO:0000256" key="2">
    <source>
        <dbReference type="ARBA" id="ARBA00009773"/>
    </source>
</evidence>
<dbReference type="RefSeq" id="WP_110251507.1">
    <property type="nucleotide sequence ID" value="NZ_QJJR01000007.1"/>
</dbReference>
<keyword evidence="10" id="KW-1185">Reference proteome</keyword>
<dbReference type="OrthoDB" id="9793390at2"/>
<keyword evidence="6 8" id="KW-1133">Transmembrane helix</keyword>
<sequence>MLNKKPFRFLVYALMIFGLIYLLSLTDFVFQPIGTVLASVAVPIIGAGFLFYITNPFVNLLERLHIKRVYAVIIIFVVIILLIALSVYFIIPVAQAQLQQLYESAPEFQEWFQSMFALYQNNEAAIPDQVQSTVDSAIDSLSSYGDRIVTSVFSALSAVFSFLFSFVLIPFFLFFMLKDSGKFVPFITQFLSPRVKDSTERLLKSVDDSLGSFIQGQMLVSVSLGIMLFIGYLIVGINYALVLALLALVLNLIPYLGPWLSAIPAVLIGFFQDPMVGVWTAVVVIAVQQIEGNFVEPNIMGKVLHVHPLTVVVIMLAAGALIGFVGLIFAVPAYAVIKAVVMHFYQEYMNYLPEDEKYLV</sequence>
<comment type="caution">
    <text evidence="9">The sequence shown here is derived from an EMBL/GenBank/DDBJ whole genome shotgun (WGS) entry which is preliminary data.</text>
</comment>
<evidence type="ECO:0000256" key="5">
    <source>
        <dbReference type="ARBA" id="ARBA00022692"/>
    </source>
</evidence>
<evidence type="ECO:0000256" key="1">
    <source>
        <dbReference type="ARBA" id="ARBA00004651"/>
    </source>
</evidence>
<dbReference type="EMBL" id="QJJR01000007">
    <property type="protein sequence ID" value="PXW90946.1"/>
    <property type="molecule type" value="Genomic_DNA"/>
</dbReference>
<dbReference type="AlphaFoldDB" id="A0A2V3WBN5"/>
<dbReference type="Proteomes" id="UP000247922">
    <property type="component" value="Unassembled WGS sequence"/>
</dbReference>
<evidence type="ECO:0000256" key="8">
    <source>
        <dbReference type="SAM" id="Phobius"/>
    </source>
</evidence>
<keyword evidence="7 8" id="KW-0472">Membrane</keyword>
<feature type="transmembrane region" description="Helical" evidence="8">
    <location>
        <begin position="36"/>
        <end position="58"/>
    </location>
</feature>
<dbReference type="Pfam" id="PF01594">
    <property type="entry name" value="AI-2E_transport"/>
    <property type="match status" value="1"/>
</dbReference>